<dbReference type="RefSeq" id="WP_154306742.1">
    <property type="nucleotide sequence ID" value="NZ_WKKI01000006.1"/>
</dbReference>
<dbReference type="AlphaFoldDB" id="A0A7X2LXS4"/>
<accession>A0A7X2LXS4</accession>
<sequence>MDQSDEKKPKKPKKVLQKKVTKFSGPTKMSAVNQQALKLVKSFKGMFG</sequence>
<protein>
    <submittedName>
        <fullName evidence="2">Uncharacterized protein</fullName>
    </submittedName>
</protein>
<gene>
    <name evidence="2" type="ORF">GJU40_05345</name>
</gene>
<proteinExistence type="predicted"/>
<evidence type="ECO:0000256" key="1">
    <source>
        <dbReference type="SAM" id="MobiDB-lite"/>
    </source>
</evidence>
<dbReference type="Proteomes" id="UP000448867">
    <property type="component" value="Unassembled WGS sequence"/>
</dbReference>
<organism evidence="2 3">
    <name type="scientific">Metabacillus lacus</name>
    <dbReference type="NCBI Taxonomy" id="1983721"/>
    <lineage>
        <taxon>Bacteria</taxon>
        <taxon>Bacillati</taxon>
        <taxon>Bacillota</taxon>
        <taxon>Bacilli</taxon>
        <taxon>Bacillales</taxon>
        <taxon>Bacillaceae</taxon>
        <taxon>Metabacillus</taxon>
    </lineage>
</organism>
<feature type="region of interest" description="Disordered" evidence="1">
    <location>
        <begin position="1"/>
        <end position="22"/>
    </location>
</feature>
<name>A0A7X2LXS4_9BACI</name>
<dbReference type="EMBL" id="WKKI01000006">
    <property type="protein sequence ID" value="MRX71601.1"/>
    <property type="molecule type" value="Genomic_DNA"/>
</dbReference>
<feature type="compositionally biased region" description="Basic residues" evidence="1">
    <location>
        <begin position="9"/>
        <end position="21"/>
    </location>
</feature>
<evidence type="ECO:0000313" key="2">
    <source>
        <dbReference type="EMBL" id="MRX71601.1"/>
    </source>
</evidence>
<comment type="caution">
    <text evidence="2">The sequence shown here is derived from an EMBL/GenBank/DDBJ whole genome shotgun (WGS) entry which is preliminary data.</text>
</comment>
<reference evidence="2 3" key="1">
    <citation type="submission" date="2019-11" db="EMBL/GenBank/DDBJ databases">
        <title>Bacillus lacus genome.</title>
        <authorList>
            <person name="Allen C.J."/>
            <person name="Newman J.D."/>
        </authorList>
    </citation>
    <scope>NUCLEOTIDE SEQUENCE [LARGE SCALE GENOMIC DNA]</scope>
    <source>
        <strain evidence="2 3">KCTC 33946</strain>
    </source>
</reference>
<evidence type="ECO:0000313" key="3">
    <source>
        <dbReference type="Proteomes" id="UP000448867"/>
    </source>
</evidence>
<keyword evidence="3" id="KW-1185">Reference proteome</keyword>